<evidence type="ECO:0000313" key="1">
    <source>
        <dbReference type="EMBL" id="KAI0057599.1"/>
    </source>
</evidence>
<sequence>MHTDAPAFDFLSPDGRNLVRNLLSPLVPFDIHDYQIEGTCALANGTDLLACIPTGAGKTAYLFLPILLHTAIQGDMSIPLATRQRFLQDPVMVAVLPTNSLESEKEKELNRLGIRALAINVDTLDAARERREDLWETARTKTSIILLSPEQLVSKGFESLLEDKTFQHRLRFLDVDEIHLLDQWGETFRKAFQQIGYTRARMPDHVVLTGLTATLLRGPRMANILRFLGLKAGQYHLIHRSNIRYDLRLLIRPLTRGLGSHKFPDFDSVLVGNRRTILFCKTILLGFRLLVHLWARAPRQPDRSIRIRMYNSLNSSAFNNMTQDLMLDPNSGLQIIIATDTLAQGGNAPNISDVMLVGEVEDPDQFVQMVGRAGRDRTSVTHARGIMYVTPSAHETARAVLGEAPAKGARTLKAAAHMHHGIARLLLAPCLRREQDALYGNPSEDVPCSCRSCATNPPTPKPDQCDCSGCMQDPGDAPPEAAHTVQFIYEDPSIVIDKPKHLGASAIRLATRELVQFRWQLWRKADEVTAGHISPSLFLPDSTISSLLDSFTTLNCSSDITPIVQDLPHLWDHRDSLWSVLVDIRGYLAILGENEQVAKRSQKSVNSREDQDEAEASESDTGVEPDDRASSPLPTMGVTEAALTEGATGAASIAQAPAKSRPRARIVTSNTVPVPSHTLRLLGKSNLETPEVRVGVSDHPFVRKEGERIFIRIPLQSSKRPRRSVATCS</sequence>
<organism evidence="1 2">
    <name type="scientific">Artomyces pyxidatus</name>
    <dbReference type="NCBI Taxonomy" id="48021"/>
    <lineage>
        <taxon>Eukaryota</taxon>
        <taxon>Fungi</taxon>
        <taxon>Dikarya</taxon>
        <taxon>Basidiomycota</taxon>
        <taxon>Agaricomycotina</taxon>
        <taxon>Agaricomycetes</taxon>
        <taxon>Russulales</taxon>
        <taxon>Auriscalpiaceae</taxon>
        <taxon>Artomyces</taxon>
    </lineage>
</organism>
<keyword evidence="1" id="KW-0378">Hydrolase</keyword>
<gene>
    <name evidence="1" type="ORF">BV25DRAFT_1920064</name>
</gene>
<comment type="caution">
    <text evidence="1">The sequence shown here is derived from an EMBL/GenBank/DDBJ whole genome shotgun (WGS) entry which is preliminary data.</text>
</comment>
<name>A0ACB8SMJ3_9AGAM</name>
<proteinExistence type="predicted"/>
<dbReference type="EMBL" id="MU277245">
    <property type="protein sequence ID" value="KAI0057599.1"/>
    <property type="molecule type" value="Genomic_DNA"/>
</dbReference>
<dbReference type="Proteomes" id="UP000814140">
    <property type="component" value="Unassembled WGS sequence"/>
</dbReference>
<protein>
    <submittedName>
        <fullName evidence="1">P-loop containing nucleoside triphosphate hydrolase protein</fullName>
    </submittedName>
</protein>
<reference evidence="1" key="1">
    <citation type="submission" date="2021-03" db="EMBL/GenBank/DDBJ databases">
        <authorList>
            <consortium name="DOE Joint Genome Institute"/>
            <person name="Ahrendt S."/>
            <person name="Looney B.P."/>
            <person name="Miyauchi S."/>
            <person name="Morin E."/>
            <person name="Drula E."/>
            <person name="Courty P.E."/>
            <person name="Chicoki N."/>
            <person name="Fauchery L."/>
            <person name="Kohler A."/>
            <person name="Kuo A."/>
            <person name="Labutti K."/>
            <person name="Pangilinan J."/>
            <person name="Lipzen A."/>
            <person name="Riley R."/>
            <person name="Andreopoulos W."/>
            <person name="He G."/>
            <person name="Johnson J."/>
            <person name="Barry K.W."/>
            <person name="Grigoriev I.V."/>
            <person name="Nagy L."/>
            <person name="Hibbett D."/>
            <person name="Henrissat B."/>
            <person name="Matheny P.B."/>
            <person name="Labbe J."/>
            <person name="Martin F."/>
        </authorList>
    </citation>
    <scope>NUCLEOTIDE SEQUENCE</scope>
    <source>
        <strain evidence="1">HHB10654</strain>
    </source>
</reference>
<reference evidence="1" key="2">
    <citation type="journal article" date="2022" name="New Phytol.">
        <title>Evolutionary transition to the ectomycorrhizal habit in the genomes of a hyperdiverse lineage of mushroom-forming fungi.</title>
        <authorList>
            <person name="Looney B."/>
            <person name="Miyauchi S."/>
            <person name="Morin E."/>
            <person name="Drula E."/>
            <person name="Courty P.E."/>
            <person name="Kohler A."/>
            <person name="Kuo A."/>
            <person name="LaButti K."/>
            <person name="Pangilinan J."/>
            <person name="Lipzen A."/>
            <person name="Riley R."/>
            <person name="Andreopoulos W."/>
            <person name="He G."/>
            <person name="Johnson J."/>
            <person name="Nolan M."/>
            <person name="Tritt A."/>
            <person name="Barry K.W."/>
            <person name="Grigoriev I.V."/>
            <person name="Nagy L.G."/>
            <person name="Hibbett D."/>
            <person name="Henrissat B."/>
            <person name="Matheny P.B."/>
            <person name="Labbe J."/>
            <person name="Martin F.M."/>
        </authorList>
    </citation>
    <scope>NUCLEOTIDE SEQUENCE</scope>
    <source>
        <strain evidence="1">HHB10654</strain>
    </source>
</reference>
<accession>A0ACB8SMJ3</accession>
<keyword evidence="2" id="KW-1185">Reference proteome</keyword>
<evidence type="ECO:0000313" key="2">
    <source>
        <dbReference type="Proteomes" id="UP000814140"/>
    </source>
</evidence>